<gene>
    <name evidence="2" type="ORF">MIPYR_80038</name>
</gene>
<keyword evidence="1" id="KW-1133">Transmembrane helix</keyword>
<evidence type="ECO:0000313" key="2">
    <source>
        <dbReference type="EMBL" id="SBS74895.1"/>
    </source>
</evidence>
<feature type="transmembrane region" description="Helical" evidence="1">
    <location>
        <begin position="77"/>
        <end position="99"/>
    </location>
</feature>
<keyword evidence="1" id="KW-0812">Transmembrane</keyword>
<evidence type="ECO:0000256" key="1">
    <source>
        <dbReference type="SAM" id="Phobius"/>
    </source>
</evidence>
<proteinExistence type="predicted"/>
<evidence type="ECO:0008006" key="3">
    <source>
        <dbReference type="Google" id="ProtNLM"/>
    </source>
</evidence>
<keyword evidence="1" id="KW-0472">Membrane</keyword>
<sequence>MAVIAAAVAVAILTGLAVLQVCVAAGAPWGRFVWGGRHRVLPRRLRIGSAVSVLLYAVFAAILLARAGVLPGCTSPVVVVATWVLFGYFALGILMNLASRSPAERWTMAPACVVLAVLTAVVALS</sequence>
<feature type="transmembrane region" description="Helical" evidence="1">
    <location>
        <begin position="105"/>
        <end position="124"/>
    </location>
</feature>
<name>A0A1Y5P868_9MICO</name>
<dbReference type="EMBL" id="FLQR01000012">
    <property type="protein sequence ID" value="SBS74895.1"/>
    <property type="molecule type" value="Genomic_DNA"/>
</dbReference>
<protein>
    <recommendedName>
        <fullName evidence="3">Integral membrane protein</fullName>
    </recommendedName>
</protein>
<accession>A0A1Y5P868</accession>
<organism evidence="2">
    <name type="scientific">uncultured Microbacterium sp</name>
    <dbReference type="NCBI Taxonomy" id="191216"/>
    <lineage>
        <taxon>Bacteria</taxon>
        <taxon>Bacillati</taxon>
        <taxon>Actinomycetota</taxon>
        <taxon>Actinomycetes</taxon>
        <taxon>Micrococcales</taxon>
        <taxon>Microbacteriaceae</taxon>
        <taxon>Microbacterium</taxon>
        <taxon>environmental samples</taxon>
    </lineage>
</organism>
<feature type="transmembrane region" description="Helical" evidence="1">
    <location>
        <begin position="48"/>
        <end position="65"/>
    </location>
</feature>
<dbReference type="AlphaFoldDB" id="A0A1Y5P868"/>
<reference evidence="2" key="1">
    <citation type="submission" date="2016-03" db="EMBL/GenBank/DDBJ databases">
        <authorList>
            <person name="Ploux O."/>
        </authorList>
    </citation>
    <scope>NUCLEOTIDE SEQUENCE</scope>
    <source>
        <strain evidence="2">UC1</strain>
    </source>
</reference>